<feature type="domain" description="O-antigen ligase-related" evidence="7">
    <location>
        <begin position="212"/>
        <end position="369"/>
    </location>
</feature>
<feature type="transmembrane region" description="Helical" evidence="6">
    <location>
        <begin position="204"/>
        <end position="221"/>
    </location>
</feature>
<feature type="transmembrane region" description="Helical" evidence="6">
    <location>
        <begin position="12"/>
        <end position="33"/>
    </location>
</feature>
<dbReference type="InterPro" id="IPR007016">
    <property type="entry name" value="O-antigen_ligase-rel_domated"/>
</dbReference>
<feature type="transmembrane region" description="Helical" evidence="6">
    <location>
        <begin position="356"/>
        <end position="380"/>
    </location>
</feature>
<comment type="subcellular location">
    <subcellularLocation>
        <location evidence="1">Membrane</location>
        <topology evidence="1">Multi-pass membrane protein</topology>
    </subcellularLocation>
</comment>
<comment type="caution">
    <text evidence="8">The sequence shown here is derived from an EMBL/GenBank/DDBJ whole genome shotgun (WGS) entry which is preliminary data.</text>
</comment>
<dbReference type="STRING" id="1802308.A3D50_01450"/>
<feature type="transmembrane region" description="Helical" evidence="6">
    <location>
        <begin position="392"/>
        <end position="422"/>
    </location>
</feature>
<feature type="transmembrane region" description="Helical" evidence="6">
    <location>
        <begin position="70"/>
        <end position="91"/>
    </location>
</feature>
<dbReference type="PANTHER" id="PTHR37422">
    <property type="entry name" value="TEICHURONIC ACID BIOSYNTHESIS PROTEIN TUAE"/>
    <property type="match status" value="1"/>
</dbReference>
<evidence type="ECO:0000256" key="6">
    <source>
        <dbReference type="SAM" id="Phobius"/>
    </source>
</evidence>
<keyword evidence="4 6" id="KW-0472">Membrane</keyword>
<protein>
    <recommendedName>
        <fullName evidence="7">O-antigen ligase-related domain-containing protein</fullName>
    </recommendedName>
</protein>
<evidence type="ECO:0000313" key="8">
    <source>
        <dbReference type="EMBL" id="OHA24445.1"/>
    </source>
</evidence>
<dbReference type="Pfam" id="PF04932">
    <property type="entry name" value="Wzy_C"/>
    <property type="match status" value="1"/>
</dbReference>
<evidence type="ECO:0000259" key="7">
    <source>
        <dbReference type="Pfam" id="PF04932"/>
    </source>
</evidence>
<sequence>MNRQAIIRNIVLFFLFLIPFFALIVSNSYFFPFISGKAFYFRILVEIAFAGWVILAFLDPRYRPKISPISIGVTVFALVILVADLLGVNPMRSLWSNFERMEGWLTIVHLWAFLMAVVGVFGSSDLGRRIWYRWFNISLIAATIVAIYGLVQLFGGAAIHQGSTRIDASLGNAAYMAVYMLFHVFISGYMFVVARRKEIYGSNILVWVYPVLAVFFAFLVFETQTRGTIIGLIGGIVVALGLYVIFGKNETKSKRSVAFGAIVLIFILGAIFWANRSSSFVTGNELLNRLATISWNDTKTQARGYVWPMALSGASERPILGWGQENFNYIFNAKYNSHMWNQEQWFDRAHSVFLDWLVAGGVLGLASYIGLYILFLVTVWRSSLTVAEKSVLTGLVAAYGVHNIFVFDNISSYIMFFAILAFGDSLGQKQNRRLFGGLSVNRDMTNYVVTPAVIVFLISAIYFFDVRMIQAGSRLIQAMRLCASGKADTAYFESALSVNVYTSKQEIREQLLSCAPTVINGAYAAETKQAFFDLGMRELEAQIADTPNDTRIYVIGGTFLNNINQFGLAEKFLTKALQLSPNKQTIAFQLATDFINTGKIDQAVVILKKAYEDAPEYGEARSAYAIALISSGRSAEAKTIFADEPEILENDRAADGYALAKQYPASIALYKVLISRDPTNVELQARLARVQYLAGLIFEAIQTLTKIKESHPELGPQIDAAIEEIRKGS</sequence>
<keyword evidence="5" id="KW-0802">TPR repeat</keyword>
<dbReference type="PROSITE" id="PS50005">
    <property type="entry name" value="TPR"/>
    <property type="match status" value="1"/>
</dbReference>
<feature type="transmembrane region" description="Helical" evidence="6">
    <location>
        <begin position="227"/>
        <end position="245"/>
    </location>
</feature>
<dbReference type="InterPro" id="IPR019734">
    <property type="entry name" value="TPR_rpt"/>
</dbReference>
<feature type="transmembrane region" description="Helical" evidence="6">
    <location>
        <begin position="257"/>
        <end position="274"/>
    </location>
</feature>
<evidence type="ECO:0000256" key="5">
    <source>
        <dbReference type="PROSITE-ProRule" id="PRU00339"/>
    </source>
</evidence>
<evidence type="ECO:0000256" key="2">
    <source>
        <dbReference type="ARBA" id="ARBA00022692"/>
    </source>
</evidence>
<dbReference type="InterPro" id="IPR051533">
    <property type="entry name" value="WaaL-like"/>
</dbReference>
<feature type="transmembrane region" description="Helical" evidence="6">
    <location>
        <begin position="174"/>
        <end position="192"/>
    </location>
</feature>
<evidence type="ECO:0000313" key="9">
    <source>
        <dbReference type="Proteomes" id="UP000178413"/>
    </source>
</evidence>
<dbReference type="SUPFAM" id="SSF48452">
    <property type="entry name" value="TPR-like"/>
    <property type="match status" value="1"/>
</dbReference>
<dbReference type="AlphaFoldDB" id="A0A1G2MKI0"/>
<evidence type="ECO:0000256" key="1">
    <source>
        <dbReference type="ARBA" id="ARBA00004141"/>
    </source>
</evidence>
<reference evidence="8 9" key="1">
    <citation type="journal article" date="2016" name="Nat. Commun.">
        <title>Thousands of microbial genomes shed light on interconnected biogeochemical processes in an aquifer system.</title>
        <authorList>
            <person name="Anantharaman K."/>
            <person name="Brown C.T."/>
            <person name="Hug L.A."/>
            <person name="Sharon I."/>
            <person name="Castelle C.J."/>
            <person name="Probst A.J."/>
            <person name="Thomas B.C."/>
            <person name="Singh A."/>
            <person name="Wilkins M.J."/>
            <person name="Karaoz U."/>
            <person name="Brodie E.L."/>
            <person name="Williams K.H."/>
            <person name="Hubbard S.S."/>
            <person name="Banfield J.F."/>
        </authorList>
    </citation>
    <scope>NUCLEOTIDE SEQUENCE [LARGE SCALE GENOMIC DNA]</scope>
</reference>
<proteinExistence type="predicted"/>
<feature type="repeat" description="TPR" evidence="5">
    <location>
        <begin position="550"/>
        <end position="583"/>
    </location>
</feature>
<dbReference type="PANTHER" id="PTHR37422:SF13">
    <property type="entry name" value="LIPOPOLYSACCHARIDE BIOSYNTHESIS PROTEIN PA4999-RELATED"/>
    <property type="match status" value="1"/>
</dbReference>
<gene>
    <name evidence="8" type="ORF">A3D50_01450</name>
</gene>
<dbReference type="EMBL" id="MHRM01000004">
    <property type="protein sequence ID" value="OHA24445.1"/>
    <property type="molecule type" value="Genomic_DNA"/>
</dbReference>
<accession>A0A1G2MKI0</accession>
<evidence type="ECO:0000256" key="3">
    <source>
        <dbReference type="ARBA" id="ARBA00022989"/>
    </source>
</evidence>
<dbReference type="InterPro" id="IPR011990">
    <property type="entry name" value="TPR-like_helical_dom_sf"/>
</dbReference>
<feature type="transmembrane region" description="Helical" evidence="6">
    <location>
        <begin position="39"/>
        <end position="58"/>
    </location>
</feature>
<evidence type="ECO:0000256" key="4">
    <source>
        <dbReference type="ARBA" id="ARBA00023136"/>
    </source>
</evidence>
<dbReference type="Proteomes" id="UP000178413">
    <property type="component" value="Unassembled WGS sequence"/>
</dbReference>
<feature type="transmembrane region" description="Helical" evidence="6">
    <location>
        <begin position="103"/>
        <end position="122"/>
    </location>
</feature>
<keyword evidence="3 6" id="KW-1133">Transmembrane helix</keyword>
<keyword evidence="2 6" id="KW-0812">Transmembrane</keyword>
<dbReference type="Pfam" id="PF14559">
    <property type="entry name" value="TPR_19"/>
    <property type="match status" value="2"/>
</dbReference>
<feature type="transmembrane region" description="Helical" evidence="6">
    <location>
        <begin position="444"/>
        <end position="464"/>
    </location>
</feature>
<dbReference type="Gene3D" id="1.25.40.10">
    <property type="entry name" value="Tetratricopeptide repeat domain"/>
    <property type="match status" value="2"/>
</dbReference>
<feature type="transmembrane region" description="Helical" evidence="6">
    <location>
        <begin position="134"/>
        <end position="154"/>
    </location>
</feature>
<organism evidence="8 9">
    <name type="scientific">Candidatus Taylorbacteria bacterium RIFCSPHIGHO2_02_FULL_44_12</name>
    <dbReference type="NCBI Taxonomy" id="1802308"/>
    <lineage>
        <taxon>Bacteria</taxon>
        <taxon>Candidatus Tayloriibacteriota</taxon>
    </lineage>
</organism>
<dbReference type="GO" id="GO:0016020">
    <property type="term" value="C:membrane"/>
    <property type="evidence" value="ECO:0007669"/>
    <property type="project" value="UniProtKB-SubCell"/>
</dbReference>
<name>A0A1G2MKI0_9BACT</name>